<sequence length="405" mass="44061">AEQDFIAIPSQIDDPSSSLEEATEEAEAAISVSGLGSQQALNSDYQDSDYQPGQLYPFALNDDPHEAMFTLTNSVPMTPSFRDRWYMNLRSLMDRALLPHCGGDHLFLLAGAVPSGRRLRGRVSIPESVWLAACCAAPGGGWAIGFIKHTQGSGVIEDVMVKDLERLLPHQPQLFQDNCGEAEQDTEKMKKILEVVNQVQDEERALQSQESTVSPAGARSQRAALGPPEAAAGSSGFWGFVTPVVRLFQLIYYLVAAILRNTVYLLWYVTKQVVSGIEGCLYRLGLATGSYFVAIGAELVSLPWKVLKVVAKVIRAILRILCCLLKAVCRVLSIPIRVLVDVASFPVYTMGAIPIVCKDIAMGLGGTLSLLFDTAFGTMGGLFQAVFSVFKRIGYKVTFDNSGEL</sequence>
<proteinExistence type="predicted"/>
<keyword evidence="3" id="KW-0812">Transmembrane</keyword>
<dbReference type="RefSeq" id="XP_012865339.1">
    <property type="nucleotide sequence ID" value="XM_013009885.1"/>
</dbReference>
<evidence type="ECO:0000313" key="4">
    <source>
        <dbReference type="Proteomes" id="UP000081671"/>
    </source>
</evidence>
<feature type="transmembrane region" description="Helical" evidence="3">
    <location>
        <begin position="360"/>
        <end position="383"/>
    </location>
</feature>
<gene>
    <name evidence="5" type="primary">Endod1</name>
</gene>
<evidence type="ECO:0000256" key="1">
    <source>
        <dbReference type="SAM" id="Coils"/>
    </source>
</evidence>
<evidence type="ECO:0000256" key="2">
    <source>
        <dbReference type="SAM" id="MobiDB-lite"/>
    </source>
</evidence>
<dbReference type="SUPFAM" id="SSF54060">
    <property type="entry name" value="His-Me finger endonucleases"/>
    <property type="match status" value="1"/>
</dbReference>
<dbReference type="PANTHER" id="PTHR21472:SF8">
    <property type="entry name" value="ENDONUCLEASE DOMAIN-CONTAINING 1 PROTEIN"/>
    <property type="match status" value="1"/>
</dbReference>
<keyword evidence="4" id="KW-1185">Reference proteome</keyword>
<feature type="coiled-coil region" evidence="1">
    <location>
        <begin position="182"/>
        <end position="209"/>
    </location>
</feature>
<dbReference type="Gene3D" id="3.40.570.10">
    <property type="entry name" value="Extracellular Endonuclease, subunit A"/>
    <property type="match status" value="1"/>
</dbReference>
<protein>
    <submittedName>
        <fullName evidence="5">LOW QUALITY PROTEIN: endonuclease domain-containing 1 protein</fullName>
    </submittedName>
</protein>
<dbReference type="KEGG" id="dord:105980893"/>
<keyword evidence="3" id="KW-1133">Transmembrane helix</keyword>
<dbReference type="InterPro" id="IPR039015">
    <property type="entry name" value="ENDOD1"/>
</dbReference>
<dbReference type="OrthoDB" id="8572289at2759"/>
<evidence type="ECO:0000313" key="5">
    <source>
        <dbReference type="RefSeq" id="XP_012865339.1"/>
    </source>
</evidence>
<dbReference type="InterPro" id="IPR044929">
    <property type="entry name" value="DNA/RNA_non-sp_Endonuclease_sf"/>
</dbReference>
<feature type="transmembrane region" description="Helical" evidence="3">
    <location>
        <begin position="250"/>
        <end position="269"/>
    </location>
</feature>
<dbReference type="AlphaFoldDB" id="A0A1S3EN26"/>
<dbReference type="PANTHER" id="PTHR21472">
    <property type="entry name" value="ENDONUCLEASE DOMAIN-CONTAINING 1 PROTEIN ENDOD1"/>
    <property type="match status" value="1"/>
</dbReference>
<feature type="transmembrane region" description="Helical" evidence="3">
    <location>
        <begin position="281"/>
        <end position="304"/>
    </location>
</feature>
<name>A0A1S3EN26_DIPOR</name>
<keyword evidence="5" id="KW-0255">Endonuclease</keyword>
<dbReference type="GeneID" id="105980893"/>
<dbReference type="GO" id="GO:0004519">
    <property type="term" value="F:endonuclease activity"/>
    <property type="evidence" value="ECO:0007669"/>
    <property type="project" value="UniProtKB-KW"/>
</dbReference>
<dbReference type="CTD" id="23052"/>
<keyword evidence="3" id="KW-0472">Membrane</keyword>
<dbReference type="InterPro" id="IPR044925">
    <property type="entry name" value="His-Me_finger_sf"/>
</dbReference>
<organism evidence="4 5">
    <name type="scientific">Dipodomys ordii</name>
    <name type="common">Ord's kangaroo rat</name>
    <dbReference type="NCBI Taxonomy" id="10020"/>
    <lineage>
        <taxon>Eukaryota</taxon>
        <taxon>Metazoa</taxon>
        <taxon>Chordata</taxon>
        <taxon>Craniata</taxon>
        <taxon>Vertebrata</taxon>
        <taxon>Euteleostomi</taxon>
        <taxon>Mammalia</taxon>
        <taxon>Eutheria</taxon>
        <taxon>Euarchontoglires</taxon>
        <taxon>Glires</taxon>
        <taxon>Rodentia</taxon>
        <taxon>Castorimorpha</taxon>
        <taxon>Heteromyidae</taxon>
        <taxon>Dipodomyinae</taxon>
        <taxon>Dipodomys</taxon>
    </lineage>
</organism>
<feature type="region of interest" description="Disordered" evidence="2">
    <location>
        <begin position="1"/>
        <end position="33"/>
    </location>
</feature>
<evidence type="ECO:0000256" key="3">
    <source>
        <dbReference type="SAM" id="Phobius"/>
    </source>
</evidence>
<accession>A0A1S3EN26</accession>
<keyword evidence="1" id="KW-0175">Coiled coil</keyword>
<dbReference type="FunCoup" id="A0A1S3EN26">
    <property type="interactions" value="590"/>
</dbReference>
<feature type="non-terminal residue" evidence="5">
    <location>
        <position position="1"/>
    </location>
</feature>
<keyword evidence="5" id="KW-0540">Nuclease</keyword>
<dbReference type="InParanoid" id="A0A1S3EN26"/>
<keyword evidence="5" id="KW-0378">Hydrolase</keyword>
<reference evidence="5" key="1">
    <citation type="submission" date="2025-08" db="UniProtKB">
        <authorList>
            <consortium name="RefSeq"/>
        </authorList>
    </citation>
    <scope>IDENTIFICATION</scope>
    <source>
        <tissue evidence="5">Kidney</tissue>
    </source>
</reference>
<dbReference type="Proteomes" id="UP000081671">
    <property type="component" value="Unplaced"/>
</dbReference>